<dbReference type="AlphaFoldDB" id="L1JXS7"/>
<feature type="compositionally biased region" description="Basic and acidic residues" evidence="1">
    <location>
        <begin position="189"/>
        <end position="198"/>
    </location>
</feature>
<evidence type="ECO:0000313" key="3">
    <source>
        <dbReference type="EnsemblProtists" id="EKX53366"/>
    </source>
</evidence>
<accession>L1JXS7</accession>
<organism evidence="2">
    <name type="scientific">Guillardia theta (strain CCMP2712)</name>
    <name type="common">Cryptophyte</name>
    <dbReference type="NCBI Taxonomy" id="905079"/>
    <lineage>
        <taxon>Eukaryota</taxon>
        <taxon>Cryptophyceae</taxon>
        <taxon>Pyrenomonadales</taxon>
        <taxon>Geminigeraceae</taxon>
        <taxon>Guillardia</taxon>
    </lineage>
</organism>
<sequence length="198" mass="22347">MQPGVKKLDGTRKRSQENSKVDAKRGADIDTGTDVKGEKAANRSADMKYKSLVEPSRQQSRKEQFLKAFERLQTMSMEELQVEFIVCLRAKHYKDALMYSEIILNQDPNNPIIRQFQPLLASISVQENERLVDSTDSDDTGEEGDGRDEALEGEEQEVEGGEGEGEEGASNSDSDDPETNWMWSPTWRTDADELNQRA</sequence>
<dbReference type="EnsemblProtists" id="EKX53366">
    <property type="protein sequence ID" value="EKX53366"/>
    <property type="gene ID" value="GUITHDRAFT_101070"/>
</dbReference>
<dbReference type="KEGG" id="gtt:GUITHDRAFT_101070"/>
<feature type="region of interest" description="Disordered" evidence="1">
    <location>
        <begin position="127"/>
        <end position="198"/>
    </location>
</feature>
<feature type="compositionally biased region" description="Basic and acidic residues" evidence="1">
    <location>
        <begin position="1"/>
        <end position="51"/>
    </location>
</feature>
<keyword evidence="4" id="KW-1185">Reference proteome</keyword>
<dbReference type="Proteomes" id="UP000011087">
    <property type="component" value="Unassembled WGS sequence"/>
</dbReference>
<dbReference type="EMBL" id="JH992970">
    <property type="protein sequence ID" value="EKX53366.1"/>
    <property type="molecule type" value="Genomic_DNA"/>
</dbReference>
<reference evidence="3" key="3">
    <citation type="submission" date="2016-03" db="UniProtKB">
        <authorList>
            <consortium name="EnsemblProtists"/>
        </authorList>
    </citation>
    <scope>IDENTIFICATION</scope>
</reference>
<evidence type="ECO:0000313" key="2">
    <source>
        <dbReference type="EMBL" id="EKX53366.1"/>
    </source>
</evidence>
<dbReference type="HOGENOM" id="CLU_1380432_0_0_1"/>
<gene>
    <name evidence="2" type="ORF">GUITHDRAFT_101070</name>
</gene>
<dbReference type="PaxDb" id="55529-EKX53366"/>
<evidence type="ECO:0000313" key="4">
    <source>
        <dbReference type="Proteomes" id="UP000011087"/>
    </source>
</evidence>
<feature type="compositionally biased region" description="Acidic residues" evidence="1">
    <location>
        <begin position="135"/>
        <end position="178"/>
    </location>
</feature>
<proteinExistence type="predicted"/>
<evidence type="ECO:0000256" key="1">
    <source>
        <dbReference type="SAM" id="MobiDB-lite"/>
    </source>
</evidence>
<dbReference type="GeneID" id="17309919"/>
<dbReference type="RefSeq" id="XP_005840346.1">
    <property type="nucleotide sequence ID" value="XM_005840289.1"/>
</dbReference>
<protein>
    <submittedName>
        <fullName evidence="2 3">Uncharacterized protein</fullName>
    </submittedName>
</protein>
<name>L1JXS7_GUITC</name>
<reference evidence="2 4" key="1">
    <citation type="journal article" date="2012" name="Nature">
        <title>Algal genomes reveal evolutionary mosaicism and the fate of nucleomorphs.</title>
        <authorList>
            <consortium name="DOE Joint Genome Institute"/>
            <person name="Curtis B.A."/>
            <person name="Tanifuji G."/>
            <person name="Burki F."/>
            <person name="Gruber A."/>
            <person name="Irimia M."/>
            <person name="Maruyama S."/>
            <person name="Arias M.C."/>
            <person name="Ball S.G."/>
            <person name="Gile G.H."/>
            <person name="Hirakawa Y."/>
            <person name="Hopkins J.F."/>
            <person name="Kuo A."/>
            <person name="Rensing S.A."/>
            <person name="Schmutz J."/>
            <person name="Symeonidi A."/>
            <person name="Elias M."/>
            <person name="Eveleigh R.J."/>
            <person name="Herman E.K."/>
            <person name="Klute M.J."/>
            <person name="Nakayama T."/>
            <person name="Obornik M."/>
            <person name="Reyes-Prieto A."/>
            <person name="Armbrust E.V."/>
            <person name="Aves S.J."/>
            <person name="Beiko R.G."/>
            <person name="Coutinho P."/>
            <person name="Dacks J.B."/>
            <person name="Durnford D.G."/>
            <person name="Fast N.M."/>
            <person name="Green B.R."/>
            <person name="Grisdale C.J."/>
            <person name="Hempel F."/>
            <person name="Henrissat B."/>
            <person name="Hoppner M.P."/>
            <person name="Ishida K."/>
            <person name="Kim E."/>
            <person name="Koreny L."/>
            <person name="Kroth P.G."/>
            <person name="Liu Y."/>
            <person name="Malik S.B."/>
            <person name="Maier U.G."/>
            <person name="McRose D."/>
            <person name="Mock T."/>
            <person name="Neilson J.A."/>
            <person name="Onodera N.T."/>
            <person name="Poole A.M."/>
            <person name="Pritham E.J."/>
            <person name="Richards T.A."/>
            <person name="Rocap G."/>
            <person name="Roy S.W."/>
            <person name="Sarai C."/>
            <person name="Schaack S."/>
            <person name="Shirato S."/>
            <person name="Slamovits C.H."/>
            <person name="Spencer D.F."/>
            <person name="Suzuki S."/>
            <person name="Worden A.Z."/>
            <person name="Zauner S."/>
            <person name="Barry K."/>
            <person name="Bell C."/>
            <person name="Bharti A.K."/>
            <person name="Crow J.A."/>
            <person name="Grimwood J."/>
            <person name="Kramer R."/>
            <person name="Lindquist E."/>
            <person name="Lucas S."/>
            <person name="Salamov A."/>
            <person name="McFadden G.I."/>
            <person name="Lane C.E."/>
            <person name="Keeling P.J."/>
            <person name="Gray M.W."/>
            <person name="Grigoriev I.V."/>
            <person name="Archibald J.M."/>
        </authorList>
    </citation>
    <scope>NUCLEOTIDE SEQUENCE</scope>
    <source>
        <strain evidence="2 4">CCMP2712</strain>
    </source>
</reference>
<feature type="region of interest" description="Disordered" evidence="1">
    <location>
        <begin position="1"/>
        <end position="57"/>
    </location>
</feature>
<reference evidence="4" key="2">
    <citation type="submission" date="2012-11" db="EMBL/GenBank/DDBJ databases">
        <authorList>
            <person name="Kuo A."/>
            <person name="Curtis B.A."/>
            <person name="Tanifuji G."/>
            <person name="Burki F."/>
            <person name="Gruber A."/>
            <person name="Irimia M."/>
            <person name="Maruyama S."/>
            <person name="Arias M.C."/>
            <person name="Ball S.G."/>
            <person name="Gile G.H."/>
            <person name="Hirakawa Y."/>
            <person name="Hopkins J.F."/>
            <person name="Rensing S.A."/>
            <person name="Schmutz J."/>
            <person name="Symeonidi A."/>
            <person name="Elias M."/>
            <person name="Eveleigh R.J."/>
            <person name="Herman E.K."/>
            <person name="Klute M.J."/>
            <person name="Nakayama T."/>
            <person name="Obornik M."/>
            <person name="Reyes-Prieto A."/>
            <person name="Armbrust E.V."/>
            <person name="Aves S.J."/>
            <person name="Beiko R.G."/>
            <person name="Coutinho P."/>
            <person name="Dacks J.B."/>
            <person name="Durnford D.G."/>
            <person name="Fast N.M."/>
            <person name="Green B.R."/>
            <person name="Grisdale C."/>
            <person name="Hempe F."/>
            <person name="Henrissat B."/>
            <person name="Hoppner M.P."/>
            <person name="Ishida K.-I."/>
            <person name="Kim E."/>
            <person name="Koreny L."/>
            <person name="Kroth P.G."/>
            <person name="Liu Y."/>
            <person name="Malik S.-B."/>
            <person name="Maier U.G."/>
            <person name="McRose D."/>
            <person name="Mock T."/>
            <person name="Neilson J.A."/>
            <person name="Onodera N.T."/>
            <person name="Poole A.M."/>
            <person name="Pritham E.J."/>
            <person name="Richards T.A."/>
            <person name="Rocap G."/>
            <person name="Roy S.W."/>
            <person name="Sarai C."/>
            <person name="Schaack S."/>
            <person name="Shirato S."/>
            <person name="Slamovits C.H."/>
            <person name="Spencer D.F."/>
            <person name="Suzuki S."/>
            <person name="Worden A.Z."/>
            <person name="Zauner S."/>
            <person name="Barry K."/>
            <person name="Bell C."/>
            <person name="Bharti A.K."/>
            <person name="Crow J.A."/>
            <person name="Grimwood J."/>
            <person name="Kramer R."/>
            <person name="Lindquist E."/>
            <person name="Lucas S."/>
            <person name="Salamov A."/>
            <person name="McFadden G.I."/>
            <person name="Lane C.E."/>
            <person name="Keeling P.J."/>
            <person name="Gray M.W."/>
            <person name="Grigoriev I.V."/>
            <person name="Archibald J.M."/>
        </authorList>
    </citation>
    <scope>NUCLEOTIDE SEQUENCE</scope>
    <source>
        <strain evidence="4">CCMP2712</strain>
    </source>
</reference>